<accession>A0ACB8AXK0</accession>
<proteinExistence type="predicted"/>
<protein>
    <submittedName>
        <fullName evidence="1">Acetyl-CoA synthetase-like protein</fullName>
    </submittedName>
</protein>
<name>A0ACB8AXK0_9AGAM</name>
<sequence>QPLHLTLATPSDKELAPITQIEAKIGVGALEQYTKVINAATATPFAGFFAAYNVLLHKYSDQSSFVVGTAVTQRNLAMLSSVIGFFANMLPIKTVIDETETFAEYLAKFKDSLIACLMNDEVTYEDIVTQGKASAHGRGYFKHLFAPGGMNMETISQLETNHLKPKSTVSLPNGEEQYEFLLTVHPKSGHVILRFDNHLYTEDAARQFLDAYISLVETLGRDSHLKIQDISAVSENEHERLVQELASTAEVSVVETCLHRLVEEQAKKTPRFTAVEFEGESLTYAELNAKANRVAKSLIQQGVRHGDIVAVCFDRGISQILGILAILKAGGTFVPLDPDDPTLRKELMIEEWGAKVLLATSNHSRDFQKTLASKVLIAYIDDPSYQRRLSRFSGDDFEVEGLTPSSLAYVMFTSGSTGKPKGVMIEHRSISNLIQNSTVYGFKQGVRVMSSLAYTFDPFVVDVFGTLSHGATLVTGRKELVLGDIPKALRSLRISVLHVTPSILAVVPVDEYPTLETVVVAGEALGKKLIEDWSPLVTLRNMYGPTEASVDCTSCHVTSPSLTGVIGRPLPNCRIYILDKQLRPTPIGVEGELYIGGIQLARGYLNQPELTSAAFIQNPFVAGERIYKTGDIALYRSDGNIEYCGRSDRQIKLRGQRIELGEIEDVIAKFPAVRRSAVVIRTVQDAPAIVAFVEFKSEVQEGEKVDEEKEALKVFVSERLPRFMYPSLIAVLPALPASRSGKIDRNALKQMDLKAFAPDLTNDMGQPQSDVEVELMSIFSKVLKVENGSYGVSHDLFAVGMNSLMAVQAAGIVSKTFNVHIGLNNVYLRPTIRELGNLVIDAMGQDSRAIMEAEDTESDFLIEFLPIKKKGIQPKLFIVHDITGMATPFMRLGAFMPNEMYAIGDKHFGSATGFGSIDAMADHYITLVKSAQPQGPYLIAGYSYGGSVALCMATKLVQAGDEVQHLILFDPIFIPSAERQSLKSTDWTQRSIDRISSNFPDIGEVWKNKLRTEIRKNLDSMFDYEPEHYDGPTTLVVPKDRSWYRSGSASDFDTGTDDHNGWDARIKNLDMKIAAGTHDTMFMPAHVKVLAGVVKEIISSIPGVVGARPLSVTNRCLTQPRPAFADCRTPRFESLEAQSYQRLSR</sequence>
<keyword evidence="2" id="KW-1185">Reference proteome</keyword>
<evidence type="ECO:0000313" key="2">
    <source>
        <dbReference type="Proteomes" id="UP000790709"/>
    </source>
</evidence>
<feature type="non-terminal residue" evidence="1">
    <location>
        <position position="1"/>
    </location>
</feature>
<comment type="caution">
    <text evidence="1">The sequence shown here is derived from an EMBL/GenBank/DDBJ whole genome shotgun (WGS) entry which is preliminary data.</text>
</comment>
<dbReference type="EMBL" id="MU266964">
    <property type="protein sequence ID" value="KAH7917701.1"/>
    <property type="molecule type" value="Genomic_DNA"/>
</dbReference>
<dbReference type="Proteomes" id="UP000790709">
    <property type="component" value="Unassembled WGS sequence"/>
</dbReference>
<organism evidence="1 2">
    <name type="scientific">Leucogyrophana mollusca</name>
    <dbReference type="NCBI Taxonomy" id="85980"/>
    <lineage>
        <taxon>Eukaryota</taxon>
        <taxon>Fungi</taxon>
        <taxon>Dikarya</taxon>
        <taxon>Basidiomycota</taxon>
        <taxon>Agaricomycotina</taxon>
        <taxon>Agaricomycetes</taxon>
        <taxon>Agaricomycetidae</taxon>
        <taxon>Boletales</taxon>
        <taxon>Boletales incertae sedis</taxon>
        <taxon>Leucogyrophana</taxon>
    </lineage>
</organism>
<evidence type="ECO:0000313" key="1">
    <source>
        <dbReference type="EMBL" id="KAH7917701.1"/>
    </source>
</evidence>
<gene>
    <name evidence="1" type="ORF">BV22DRAFT_1025935</name>
</gene>
<reference evidence="1" key="1">
    <citation type="journal article" date="2021" name="New Phytol.">
        <title>Evolutionary innovations through gain and loss of genes in the ectomycorrhizal Boletales.</title>
        <authorList>
            <person name="Wu G."/>
            <person name="Miyauchi S."/>
            <person name="Morin E."/>
            <person name="Kuo A."/>
            <person name="Drula E."/>
            <person name="Varga T."/>
            <person name="Kohler A."/>
            <person name="Feng B."/>
            <person name="Cao Y."/>
            <person name="Lipzen A."/>
            <person name="Daum C."/>
            <person name="Hundley H."/>
            <person name="Pangilinan J."/>
            <person name="Johnson J."/>
            <person name="Barry K."/>
            <person name="LaButti K."/>
            <person name="Ng V."/>
            <person name="Ahrendt S."/>
            <person name="Min B."/>
            <person name="Choi I.G."/>
            <person name="Park H."/>
            <person name="Plett J.M."/>
            <person name="Magnuson J."/>
            <person name="Spatafora J.W."/>
            <person name="Nagy L.G."/>
            <person name="Henrissat B."/>
            <person name="Grigoriev I.V."/>
            <person name="Yang Z.L."/>
            <person name="Xu J."/>
            <person name="Martin F.M."/>
        </authorList>
    </citation>
    <scope>NUCLEOTIDE SEQUENCE</scope>
    <source>
        <strain evidence="1">KUC20120723A-06</strain>
    </source>
</reference>